<protein>
    <submittedName>
        <fullName evidence="2">Peptidase M56</fullName>
    </submittedName>
</protein>
<organism evidence="2 3">
    <name type="scientific">Duganella vulcania</name>
    <dbReference type="NCBI Taxonomy" id="2692166"/>
    <lineage>
        <taxon>Bacteria</taxon>
        <taxon>Pseudomonadati</taxon>
        <taxon>Pseudomonadota</taxon>
        <taxon>Betaproteobacteria</taxon>
        <taxon>Burkholderiales</taxon>
        <taxon>Oxalobacteraceae</taxon>
        <taxon>Telluria group</taxon>
        <taxon>Duganella</taxon>
    </lineage>
</organism>
<keyword evidence="1" id="KW-1133">Transmembrane helix</keyword>
<sequence length="88" mass="8924">MNGVLAALVPAVGWALLHFIWQGLLIGWAVALAMSALRGARPQTRYAVACAGMLLCAALPLASILMQLSDAGAGAGSPQILRVLAGQG</sequence>
<keyword evidence="1" id="KW-0812">Transmembrane</keyword>
<gene>
    <name evidence="2" type="ORF">GTP90_34630</name>
</gene>
<reference evidence="2" key="1">
    <citation type="submission" date="2019-12" db="EMBL/GenBank/DDBJ databases">
        <title>Novel species isolated from a subtropical stream in China.</title>
        <authorList>
            <person name="Lu H."/>
        </authorList>
    </citation>
    <scope>NUCLEOTIDE SEQUENCE [LARGE SCALE GENOMIC DNA]</scope>
    <source>
        <strain evidence="2">FT81W</strain>
    </source>
</reference>
<evidence type="ECO:0000313" key="3">
    <source>
        <dbReference type="Proteomes" id="UP000447355"/>
    </source>
</evidence>
<accession>A0A845H0C5</accession>
<comment type="caution">
    <text evidence="2">The sequence shown here is derived from an EMBL/GenBank/DDBJ whole genome shotgun (WGS) entry which is preliminary data.</text>
</comment>
<dbReference type="AlphaFoldDB" id="A0A845H0C5"/>
<keyword evidence="1" id="KW-0472">Membrane</keyword>
<feature type="non-terminal residue" evidence="2">
    <location>
        <position position="88"/>
    </location>
</feature>
<evidence type="ECO:0000313" key="2">
    <source>
        <dbReference type="EMBL" id="MYM98992.1"/>
    </source>
</evidence>
<dbReference type="Proteomes" id="UP000447355">
    <property type="component" value="Unassembled WGS sequence"/>
</dbReference>
<evidence type="ECO:0000256" key="1">
    <source>
        <dbReference type="SAM" id="Phobius"/>
    </source>
</evidence>
<name>A0A845H0C5_9BURK</name>
<dbReference type="EMBL" id="WWCX01000178">
    <property type="protein sequence ID" value="MYM98992.1"/>
    <property type="molecule type" value="Genomic_DNA"/>
</dbReference>
<feature type="transmembrane region" description="Helical" evidence="1">
    <location>
        <begin position="46"/>
        <end position="68"/>
    </location>
</feature>
<feature type="transmembrane region" description="Helical" evidence="1">
    <location>
        <begin position="12"/>
        <end position="34"/>
    </location>
</feature>
<proteinExistence type="predicted"/>